<organism evidence="2 3">
    <name type="scientific">Methanoculleus bourgensis</name>
    <dbReference type="NCBI Taxonomy" id="83986"/>
    <lineage>
        <taxon>Archaea</taxon>
        <taxon>Methanobacteriati</taxon>
        <taxon>Methanobacteriota</taxon>
        <taxon>Stenosarchaea group</taxon>
        <taxon>Methanomicrobia</taxon>
        <taxon>Methanomicrobiales</taxon>
        <taxon>Methanomicrobiaceae</taxon>
        <taxon>Methanoculleus</taxon>
    </lineage>
</organism>
<protein>
    <submittedName>
        <fullName evidence="2">Uncharacterized protein</fullName>
    </submittedName>
</protein>
<feature type="region of interest" description="Disordered" evidence="1">
    <location>
        <begin position="27"/>
        <end position="48"/>
    </location>
</feature>
<sequence length="48" mass="4941">MPEHMLHLAESALAAGAEVAVHDPWVDPATSPDAARALAGPRGGALRR</sequence>
<evidence type="ECO:0000313" key="2">
    <source>
        <dbReference type="EMBL" id="CVK33969.1"/>
    </source>
</evidence>
<dbReference type="GeneID" id="42854573"/>
<accession>A0A0X3BPW3</accession>
<dbReference type="Proteomes" id="UP000069850">
    <property type="component" value="Chromosome 1"/>
</dbReference>
<dbReference type="RefSeq" id="WP_156147616.1">
    <property type="nucleotide sequence ID" value="NZ_LT158599.1"/>
</dbReference>
<evidence type="ECO:0000313" key="3">
    <source>
        <dbReference type="Proteomes" id="UP000069850"/>
    </source>
</evidence>
<proteinExistence type="predicted"/>
<dbReference type="KEGG" id="mema:MMAB1_2755"/>
<dbReference type="AlphaFoldDB" id="A0A0X3BPW3"/>
<gene>
    <name evidence="2" type="ORF">MMAB1_2755</name>
</gene>
<reference evidence="2 3" key="1">
    <citation type="submission" date="2016-01" db="EMBL/GenBank/DDBJ databases">
        <authorList>
            <person name="Manzoor S."/>
        </authorList>
    </citation>
    <scope>NUCLEOTIDE SEQUENCE [LARGE SCALE GENOMIC DNA]</scope>
    <source>
        <strain evidence="2">Methanoculleus sp MAB1</strain>
    </source>
</reference>
<name>A0A0X3BPW3_9EURY</name>
<dbReference type="EMBL" id="LT158599">
    <property type="protein sequence ID" value="CVK33969.1"/>
    <property type="molecule type" value="Genomic_DNA"/>
</dbReference>
<evidence type="ECO:0000256" key="1">
    <source>
        <dbReference type="SAM" id="MobiDB-lite"/>
    </source>
</evidence>